<keyword evidence="12" id="KW-1185">Reference proteome</keyword>
<dbReference type="CDD" id="cd13131">
    <property type="entry name" value="MATE_NorM_like"/>
    <property type="match status" value="1"/>
</dbReference>
<evidence type="ECO:0000313" key="11">
    <source>
        <dbReference type="EMBL" id="KAB7739228.1"/>
    </source>
</evidence>
<evidence type="ECO:0000256" key="8">
    <source>
        <dbReference type="ARBA" id="ARBA00023136"/>
    </source>
</evidence>
<dbReference type="RefSeq" id="WP_152216900.1">
    <property type="nucleotide sequence ID" value="NZ_WESC01000012.1"/>
</dbReference>
<keyword evidence="7" id="KW-0406">Ion transport</keyword>
<feature type="transmembrane region" description="Helical" evidence="10">
    <location>
        <begin position="332"/>
        <end position="355"/>
    </location>
</feature>
<comment type="subcellular location">
    <subcellularLocation>
        <location evidence="1">Cell inner membrane</location>
        <topology evidence="1">Multi-pass membrane protein</topology>
    </subcellularLocation>
</comment>
<name>A0A6N6VIY4_9HYPH</name>
<dbReference type="GO" id="GO:0042910">
    <property type="term" value="F:xenobiotic transmembrane transporter activity"/>
    <property type="evidence" value="ECO:0007669"/>
    <property type="project" value="InterPro"/>
</dbReference>
<evidence type="ECO:0000256" key="3">
    <source>
        <dbReference type="ARBA" id="ARBA00022449"/>
    </source>
</evidence>
<comment type="caution">
    <text evidence="11">The sequence shown here is derived from an EMBL/GenBank/DDBJ whole genome shotgun (WGS) entry which is preliminary data.</text>
</comment>
<evidence type="ECO:0000256" key="1">
    <source>
        <dbReference type="ARBA" id="ARBA00004429"/>
    </source>
</evidence>
<dbReference type="GO" id="GO:0015297">
    <property type="term" value="F:antiporter activity"/>
    <property type="evidence" value="ECO:0007669"/>
    <property type="project" value="UniProtKB-KW"/>
</dbReference>
<keyword evidence="4" id="KW-1003">Cell membrane</keyword>
<protein>
    <recommendedName>
        <fullName evidence="9">Multidrug-efflux transporter</fullName>
    </recommendedName>
</protein>
<feature type="transmembrane region" description="Helical" evidence="10">
    <location>
        <begin position="257"/>
        <end position="275"/>
    </location>
</feature>
<dbReference type="GO" id="GO:0006811">
    <property type="term" value="P:monoatomic ion transport"/>
    <property type="evidence" value="ECO:0007669"/>
    <property type="project" value="UniProtKB-KW"/>
</dbReference>
<feature type="transmembrane region" description="Helical" evidence="10">
    <location>
        <begin position="178"/>
        <end position="202"/>
    </location>
</feature>
<dbReference type="Pfam" id="PF01554">
    <property type="entry name" value="MatE"/>
    <property type="match status" value="2"/>
</dbReference>
<feature type="transmembrane region" description="Helical" evidence="10">
    <location>
        <begin position="417"/>
        <end position="436"/>
    </location>
</feature>
<dbReference type="EMBL" id="WESC01000012">
    <property type="protein sequence ID" value="KAB7739228.1"/>
    <property type="molecule type" value="Genomic_DNA"/>
</dbReference>
<evidence type="ECO:0000256" key="6">
    <source>
        <dbReference type="ARBA" id="ARBA00022989"/>
    </source>
</evidence>
<dbReference type="InterPro" id="IPR048279">
    <property type="entry name" value="MdtK-like"/>
</dbReference>
<feature type="transmembrane region" description="Helical" evidence="10">
    <location>
        <begin position="214"/>
        <end position="237"/>
    </location>
</feature>
<feature type="transmembrane region" description="Helical" evidence="10">
    <location>
        <begin position="375"/>
        <end position="396"/>
    </location>
</feature>
<accession>A0A6N6VIY4</accession>
<gene>
    <name evidence="11" type="ORF">F2P47_13500</name>
</gene>
<organism evidence="11 12">
    <name type="scientific">Parvibaculum sedimenti</name>
    <dbReference type="NCBI Taxonomy" id="2608632"/>
    <lineage>
        <taxon>Bacteria</taxon>
        <taxon>Pseudomonadati</taxon>
        <taxon>Pseudomonadota</taxon>
        <taxon>Alphaproteobacteria</taxon>
        <taxon>Hyphomicrobiales</taxon>
        <taxon>Parvibaculaceae</taxon>
        <taxon>Parvibaculum</taxon>
    </lineage>
</organism>
<reference evidence="11 12" key="1">
    <citation type="submission" date="2019-09" db="EMBL/GenBank/DDBJ databases">
        <title>Parvibaculum sedimenti sp. nov., isolated from sediment.</title>
        <authorList>
            <person name="Wang Y."/>
        </authorList>
    </citation>
    <scope>NUCLEOTIDE SEQUENCE [LARGE SCALE GENOMIC DNA]</scope>
    <source>
        <strain evidence="11 12">HXT-9</strain>
    </source>
</reference>
<keyword evidence="8 10" id="KW-0472">Membrane</keyword>
<feature type="transmembrane region" description="Helical" evidence="10">
    <location>
        <begin position="32"/>
        <end position="57"/>
    </location>
</feature>
<evidence type="ECO:0000256" key="5">
    <source>
        <dbReference type="ARBA" id="ARBA00022692"/>
    </source>
</evidence>
<keyword evidence="5 10" id="KW-0812">Transmembrane</keyword>
<evidence type="ECO:0000256" key="9">
    <source>
        <dbReference type="ARBA" id="ARBA00031636"/>
    </source>
</evidence>
<dbReference type="AlphaFoldDB" id="A0A6N6VIY4"/>
<feature type="transmembrane region" description="Helical" evidence="10">
    <location>
        <begin position="442"/>
        <end position="462"/>
    </location>
</feature>
<dbReference type="PANTHER" id="PTHR43298:SF2">
    <property type="entry name" value="FMN_FAD EXPORTER YEEO-RELATED"/>
    <property type="match status" value="1"/>
</dbReference>
<dbReference type="InterPro" id="IPR002528">
    <property type="entry name" value="MATE_fam"/>
</dbReference>
<feature type="transmembrane region" description="Helical" evidence="10">
    <location>
        <begin position="295"/>
        <end position="320"/>
    </location>
</feature>
<evidence type="ECO:0000313" key="12">
    <source>
        <dbReference type="Proteomes" id="UP000468901"/>
    </source>
</evidence>
<evidence type="ECO:0000256" key="4">
    <source>
        <dbReference type="ARBA" id="ARBA00022475"/>
    </source>
</evidence>
<evidence type="ECO:0000256" key="7">
    <source>
        <dbReference type="ARBA" id="ARBA00023065"/>
    </source>
</evidence>
<feature type="transmembrane region" description="Helical" evidence="10">
    <location>
        <begin position="148"/>
        <end position="166"/>
    </location>
</feature>
<dbReference type="Proteomes" id="UP000468901">
    <property type="component" value="Unassembled WGS sequence"/>
</dbReference>
<sequence>MTDSIQNIQTTTDVGAHVAPAWKIEARALLRLAGPIVITQLAQMGVGTIDVLMLGAYSKDALAASALALSIYWAMWLLGMGPAVAVAPMIAHTLGEKRFAAPAVRASVRMALWAILLISPPMMLLLYFTGDILLLLGEPARLCADAGAFMHVLMFGLPFTLAFNVLRGYTNALSHPRAALVVMMLTVVVNATLGYALIFGHFGAPRMGLLGAGWASALSFAFSFFALLIAILVTPSLASYRIFHRFMRPAWPKLAEVVRLGLPIGMTMIFEAMFFNSGTLIMGYFGTESVAAHQVALNAVALAFMVPLGVATAATVRVGLAAGAKDMPRVRLAGITASVLGQLFMILTGLAFAVFPRQIVGFYIDAHDPANVNVIEHAIVFLRLGAAFQFFDALQVTLSLSLRGLKDAQAPMWINGVSYWVVGFPAALLFVFVFGFEGVGVWMAFILGLFCCASAMVFRFAWMSGMIGSRTL</sequence>
<evidence type="ECO:0000256" key="2">
    <source>
        <dbReference type="ARBA" id="ARBA00022448"/>
    </source>
</evidence>
<dbReference type="GO" id="GO:0005886">
    <property type="term" value="C:plasma membrane"/>
    <property type="evidence" value="ECO:0007669"/>
    <property type="project" value="UniProtKB-SubCell"/>
</dbReference>
<feature type="transmembrane region" description="Helical" evidence="10">
    <location>
        <begin position="69"/>
        <end position="90"/>
    </location>
</feature>
<evidence type="ECO:0000256" key="10">
    <source>
        <dbReference type="SAM" id="Phobius"/>
    </source>
</evidence>
<dbReference type="PIRSF" id="PIRSF006603">
    <property type="entry name" value="DinF"/>
    <property type="match status" value="1"/>
</dbReference>
<keyword evidence="6 10" id="KW-1133">Transmembrane helix</keyword>
<keyword evidence="2" id="KW-0813">Transport</keyword>
<dbReference type="NCBIfam" id="TIGR00797">
    <property type="entry name" value="matE"/>
    <property type="match status" value="1"/>
</dbReference>
<proteinExistence type="predicted"/>
<feature type="transmembrane region" description="Helical" evidence="10">
    <location>
        <begin position="110"/>
        <end position="128"/>
    </location>
</feature>
<dbReference type="InterPro" id="IPR050222">
    <property type="entry name" value="MATE_MdtK"/>
</dbReference>
<dbReference type="PANTHER" id="PTHR43298">
    <property type="entry name" value="MULTIDRUG RESISTANCE PROTEIN NORM-RELATED"/>
    <property type="match status" value="1"/>
</dbReference>
<keyword evidence="3" id="KW-0050">Antiport</keyword>